<keyword evidence="2" id="KW-1185">Reference proteome</keyword>
<proteinExistence type="predicted"/>
<organism evidence="1 2">
    <name type="scientific">Linum trigynum</name>
    <dbReference type="NCBI Taxonomy" id="586398"/>
    <lineage>
        <taxon>Eukaryota</taxon>
        <taxon>Viridiplantae</taxon>
        <taxon>Streptophyta</taxon>
        <taxon>Embryophyta</taxon>
        <taxon>Tracheophyta</taxon>
        <taxon>Spermatophyta</taxon>
        <taxon>Magnoliopsida</taxon>
        <taxon>eudicotyledons</taxon>
        <taxon>Gunneridae</taxon>
        <taxon>Pentapetalae</taxon>
        <taxon>rosids</taxon>
        <taxon>fabids</taxon>
        <taxon>Malpighiales</taxon>
        <taxon>Linaceae</taxon>
        <taxon>Linum</taxon>
    </lineage>
</organism>
<sequence>MMSAHLSFWGSVSPYVCMLPKLAALYYHVSSIDLHQIISLQSRDCSSHAASNNCMPPPTYTMGHIPQH</sequence>
<dbReference type="AlphaFoldDB" id="A0AAV2DMP0"/>
<dbReference type="EMBL" id="OZ034816">
    <property type="protein sequence ID" value="CAL1375219.1"/>
    <property type="molecule type" value="Genomic_DNA"/>
</dbReference>
<reference evidence="1 2" key="1">
    <citation type="submission" date="2024-04" db="EMBL/GenBank/DDBJ databases">
        <authorList>
            <person name="Fracassetti M."/>
        </authorList>
    </citation>
    <scope>NUCLEOTIDE SEQUENCE [LARGE SCALE GENOMIC DNA]</scope>
</reference>
<evidence type="ECO:0000313" key="2">
    <source>
        <dbReference type="Proteomes" id="UP001497516"/>
    </source>
</evidence>
<protein>
    <submittedName>
        <fullName evidence="1">Uncharacterized protein</fullName>
    </submittedName>
</protein>
<name>A0AAV2DMP0_9ROSI</name>
<accession>A0AAV2DMP0</accession>
<evidence type="ECO:0000313" key="1">
    <source>
        <dbReference type="EMBL" id="CAL1375219.1"/>
    </source>
</evidence>
<dbReference type="Proteomes" id="UP001497516">
    <property type="component" value="Chromosome 3"/>
</dbReference>
<gene>
    <name evidence="1" type="ORF">LTRI10_LOCUS17033</name>
</gene>